<dbReference type="Proteomes" id="UP000053958">
    <property type="component" value="Unassembled WGS sequence"/>
</dbReference>
<dbReference type="Pfam" id="PF25540">
    <property type="entry name" value="DUF7923"/>
    <property type="match status" value="1"/>
</dbReference>
<dbReference type="Pfam" id="PF25542">
    <property type="entry name" value="zf-CCCH_12"/>
    <property type="match status" value="1"/>
</dbReference>
<feature type="compositionally biased region" description="Low complexity" evidence="3">
    <location>
        <begin position="309"/>
        <end position="319"/>
    </location>
</feature>
<dbReference type="RefSeq" id="XP_013326178.1">
    <property type="nucleotide sequence ID" value="XM_013470724.1"/>
</dbReference>
<dbReference type="PANTHER" id="PTHR37543:SF1">
    <property type="entry name" value="CCCH ZINC FINGER DNA BINDING PROTEIN (AFU_ORTHOLOGUE AFUA_5G12760)"/>
    <property type="match status" value="1"/>
</dbReference>
<feature type="coiled-coil region" evidence="2">
    <location>
        <begin position="32"/>
        <end position="62"/>
    </location>
</feature>
<evidence type="ECO:0000259" key="4">
    <source>
        <dbReference type="PROSITE" id="PS50103"/>
    </source>
</evidence>
<dbReference type="STRING" id="1408163.A0A0F4YNY0"/>
<dbReference type="Pfam" id="PF25543">
    <property type="entry name" value="zf-CCCH_tandem"/>
    <property type="match status" value="1"/>
</dbReference>
<keyword evidence="2" id="KW-0175">Coiled coil</keyword>
<dbReference type="PROSITE" id="PS50103">
    <property type="entry name" value="ZF_C3H1"/>
    <property type="match status" value="1"/>
</dbReference>
<dbReference type="GO" id="GO:0008270">
    <property type="term" value="F:zinc ion binding"/>
    <property type="evidence" value="ECO:0007669"/>
    <property type="project" value="UniProtKB-KW"/>
</dbReference>
<dbReference type="InterPro" id="IPR057683">
    <property type="entry name" value="DUF7923"/>
</dbReference>
<keyword evidence="1" id="KW-0479">Metal-binding</keyword>
<dbReference type="PANTHER" id="PTHR37543">
    <property type="entry name" value="CCCH ZINC FINGER DNA BINDING PROTEIN (AFU_ORTHOLOGUE AFUA_5G12760)"/>
    <property type="match status" value="1"/>
</dbReference>
<sequence length="510" mass="57024">MLWESDLHGLHSQLDDFIRDSKQHHNARLRLLQNCQELIESYRRLKSDLEDKRELREKYKNQARGQKDVHERNPFALVLVDGDNYVFKDQHIKAGSEGGAAAAQALSDAIKEFLQSELNIDAEQCRVMVRVYANLSGLSKSLSKAGLVGNEARSLAPFAASFTGSQDLFDFVDAGDKDGTDLKVRETFQLFVDNNQCKHIFFAGCHDVGYLSLLTPYQGKADRVTLIKAASIQPEFESLDLPIREIPSVFRSTPIASSNTTFSRTNGKSKICNYYQKVQNQMSYGNKCLNEHVDKSPTKSGDDSARFPSTTSKKTTSVSPFRGPLAHERPSDLLPFSSPETKDLIPINKDGDRLDTIFLRPPPEAWEMYQRRKDKHKLCNKHHLGGRCSEKYCKFDHSELEPQALTVLQYILKETPCPRGLRCRQARCYAGHICQKDGCRGGSNSSGGGGGSGGRSCRFKPHQHMHRVDFKVAEWVPPVVADGDAEDLPECSIILVTGKSSAEGELINGW</sequence>
<dbReference type="AlphaFoldDB" id="A0A0F4YNY0"/>
<proteinExistence type="predicted"/>
<dbReference type="EMBL" id="LASV01000337">
    <property type="protein sequence ID" value="KKA19566.1"/>
    <property type="molecule type" value="Genomic_DNA"/>
</dbReference>
<name>A0A0F4YNY0_RASE3</name>
<accession>A0A0F4YNY0</accession>
<protein>
    <submittedName>
        <fullName evidence="5">C-x8-C-x5-C-x3-H type zinc finger protein</fullName>
    </submittedName>
</protein>
<evidence type="ECO:0000256" key="2">
    <source>
        <dbReference type="SAM" id="Coils"/>
    </source>
</evidence>
<dbReference type="GeneID" id="25318760"/>
<evidence type="ECO:0000256" key="3">
    <source>
        <dbReference type="SAM" id="MobiDB-lite"/>
    </source>
</evidence>
<keyword evidence="1" id="KW-0863">Zinc-finger</keyword>
<keyword evidence="1" id="KW-0862">Zinc</keyword>
<dbReference type="OrthoDB" id="2270193at2759"/>
<gene>
    <name evidence="5" type="ORF">T310_6458</name>
</gene>
<dbReference type="InterPro" id="IPR000571">
    <property type="entry name" value="Znf_CCCH"/>
</dbReference>
<feature type="region of interest" description="Disordered" evidence="3">
    <location>
        <begin position="289"/>
        <end position="347"/>
    </location>
</feature>
<feature type="domain" description="C3H1-type" evidence="4">
    <location>
        <begin position="266"/>
        <end position="295"/>
    </location>
</feature>
<evidence type="ECO:0000313" key="5">
    <source>
        <dbReference type="EMBL" id="KKA19566.1"/>
    </source>
</evidence>
<comment type="caution">
    <text evidence="5">The sequence shown here is derived from an EMBL/GenBank/DDBJ whole genome shotgun (WGS) entry which is preliminary data.</text>
</comment>
<feature type="zinc finger region" description="C3H1-type" evidence="1">
    <location>
        <begin position="266"/>
        <end position="295"/>
    </location>
</feature>
<dbReference type="InterPro" id="IPR057654">
    <property type="entry name" value="Znf-CCCH_tandem"/>
</dbReference>
<evidence type="ECO:0000256" key="1">
    <source>
        <dbReference type="PROSITE-ProRule" id="PRU00723"/>
    </source>
</evidence>
<organism evidence="5 6">
    <name type="scientific">Rasamsonia emersonii (strain ATCC 16479 / CBS 393.64 / IMI 116815)</name>
    <dbReference type="NCBI Taxonomy" id="1408163"/>
    <lineage>
        <taxon>Eukaryota</taxon>
        <taxon>Fungi</taxon>
        <taxon>Dikarya</taxon>
        <taxon>Ascomycota</taxon>
        <taxon>Pezizomycotina</taxon>
        <taxon>Eurotiomycetes</taxon>
        <taxon>Eurotiomycetidae</taxon>
        <taxon>Eurotiales</taxon>
        <taxon>Trichocomaceae</taxon>
        <taxon>Rasamsonia</taxon>
    </lineage>
</organism>
<reference evidence="5 6" key="1">
    <citation type="submission" date="2015-04" db="EMBL/GenBank/DDBJ databases">
        <authorList>
            <person name="Heijne W.H."/>
            <person name="Fedorova N.D."/>
            <person name="Nierman W.C."/>
            <person name="Vollebregt A.W."/>
            <person name="Zhao Z."/>
            <person name="Wu L."/>
            <person name="Kumar M."/>
            <person name="Stam H."/>
            <person name="van den Berg M.A."/>
            <person name="Pel H.J."/>
        </authorList>
    </citation>
    <scope>NUCLEOTIDE SEQUENCE [LARGE SCALE GENOMIC DNA]</scope>
    <source>
        <strain evidence="5 6">CBS 393.64</strain>
    </source>
</reference>
<keyword evidence="6" id="KW-1185">Reference proteome</keyword>
<feature type="compositionally biased region" description="Basic and acidic residues" evidence="3">
    <location>
        <begin position="289"/>
        <end position="305"/>
    </location>
</feature>
<evidence type="ECO:0000313" key="6">
    <source>
        <dbReference type="Proteomes" id="UP000053958"/>
    </source>
</evidence>